<dbReference type="EMBL" id="OA882177">
    <property type="protein sequence ID" value="CAD7273535.1"/>
    <property type="molecule type" value="Genomic_DNA"/>
</dbReference>
<dbReference type="EMBL" id="CAJPEX010000140">
    <property type="protein sequence ID" value="CAG0913687.1"/>
    <property type="molecule type" value="Genomic_DNA"/>
</dbReference>
<reference evidence="1" key="1">
    <citation type="submission" date="2020-11" db="EMBL/GenBank/DDBJ databases">
        <authorList>
            <person name="Tran Van P."/>
        </authorList>
    </citation>
    <scope>NUCLEOTIDE SEQUENCE</scope>
</reference>
<protein>
    <submittedName>
        <fullName evidence="1">Uncharacterized protein</fullName>
    </submittedName>
</protein>
<proteinExistence type="predicted"/>
<dbReference type="Proteomes" id="UP000678499">
    <property type="component" value="Unassembled WGS sequence"/>
</dbReference>
<sequence>MSTAMAVGVEESVKAERLCRIQVLRDRRAEIGSRLLALRLLDEDVAKTTDAAHQESFVMAEVKRLQVKAEALSADVARLESLICNTSMCSLRAAVAERDVMARGLLLEMARCEALVESVKCWSKLESGIEERSSETSSIRSRLRRLLPESGVELDRRFRRCTHNGEAGAAGGGGS</sequence>
<evidence type="ECO:0000313" key="2">
    <source>
        <dbReference type="Proteomes" id="UP000678499"/>
    </source>
</evidence>
<evidence type="ECO:0000313" key="1">
    <source>
        <dbReference type="EMBL" id="CAD7273535.1"/>
    </source>
</evidence>
<keyword evidence="2" id="KW-1185">Reference proteome</keyword>
<organism evidence="1">
    <name type="scientific">Notodromas monacha</name>
    <dbReference type="NCBI Taxonomy" id="399045"/>
    <lineage>
        <taxon>Eukaryota</taxon>
        <taxon>Metazoa</taxon>
        <taxon>Ecdysozoa</taxon>
        <taxon>Arthropoda</taxon>
        <taxon>Crustacea</taxon>
        <taxon>Oligostraca</taxon>
        <taxon>Ostracoda</taxon>
        <taxon>Podocopa</taxon>
        <taxon>Podocopida</taxon>
        <taxon>Cypridocopina</taxon>
        <taxon>Cypridoidea</taxon>
        <taxon>Cyprididae</taxon>
        <taxon>Notodromas</taxon>
    </lineage>
</organism>
<name>A0A7R9GAG7_9CRUS</name>
<gene>
    <name evidence="1" type="ORF">NMOB1V02_LOCUS1416</name>
</gene>
<dbReference type="AlphaFoldDB" id="A0A7R9GAG7"/>
<accession>A0A7R9GAG7</accession>